<evidence type="ECO:0000259" key="8">
    <source>
        <dbReference type="PROSITE" id="PS51186"/>
    </source>
</evidence>
<keyword evidence="7" id="KW-0472">Membrane</keyword>
<dbReference type="CDD" id="cd04301">
    <property type="entry name" value="NAT_SF"/>
    <property type="match status" value="1"/>
</dbReference>
<keyword evidence="7" id="KW-1133">Transmembrane helix</keyword>
<dbReference type="AlphaFoldDB" id="K6H1H4"/>
<feature type="domain" description="N-acetyltransferase" evidence="8">
    <location>
        <begin position="6"/>
        <end position="148"/>
    </location>
</feature>
<evidence type="ECO:0000313" key="10">
    <source>
        <dbReference type="Proteomes" id="UP000010310"/>
    </source>
</evidence>
<dbReference type="InterPro" id="IPR046357">
    <property type="entry name" value="PPIase_dom_sf"/>
</dbReference>
<dbReference type="EMBL" id="AMWX01000008">
    <property type="protein sequence ID" value="EKO36398.1"/>
    <property type="molecule type" value="Genomic_DNA"/>
</dbReference>
<dbReference type="PANTHER" id="PTHR47245:SF1">
    <property type="entry name" value="FOLDASE PROTEIN PRSA"/>
    <property type="match status" value="1"/>
</dbReference>
<dbReference type="SUPFAM" id="SSF109998">
    <property type="entry name" value="Triger factor/SurA peptide-binding domain-like"/>
    <property type="match status" value="1"/>
</dbReference>
<dbReference type="InterPro" id="IPR000182">
    <property type="entry name" value="GNAT_dom"/>
</dbReference>
<protein>
    <recommendedName>
        <fullName evidence="3">peptidylprolyl isomerase</fullName>
        <ecNumber evidence="3">5.2.1.8</ecNumber>
    </recommendedName>
</protein>
<keyword evidence="10" id="KW-1185">Reference proteome</keyword>
<dbReference type="SUPFAM" id="SSF55729">
    <property type="entry name" value="Acyl-CoA N-acyltransferases (Nat)"/>
    <property type="match status" value="1"/>
</dbReference>
<keyword evidence="6" id="KW-0413">Isomerase</keyword>
<evidence type="ECO:0000256" key="5">
    <source>
        <dbReference type="ARBA" id="ARBA00023110"/>
    </source>
</evidence>
<evidence type="ECO:0000256" key="7">
    <source>
        <dbReference type="SAM" id="Phobius"/>
    </source>
</evidence>
<evidence type="ECO:0000256" key="4">
    <source>
        <dbReference type="ARBA" id="ARBA00022729"/>
    </source>
</evidence>
<keyword evidence="4" id="KW-0732">Signal</keyword>
<dbReference type="Gene3D" id="3.40.630.30">
    <property type="match status" value="1"/>
</dbReference>
<dbReference type="InterPro" id="IPR016181">
    <property type="entry name" value="Acyl_CoA_acyltransferase"/>
</dbReference>
<proteinExistence type="inferred from homology"/>
<dbReference type="STRING" id="1208365.B273_1229"/>
<dbReference type="EC" id="5.2.1.8" evidence="3"/>
<dbReference type="InterPro" id="IPR050245">
    <property type="entry name" value="PrsA_foldase"/>
</dbReference>
<comment type="caution">
    <text evidence="9">The sequence shown here is derived from an EMBL/GenBank/DDBJ whole genome shotgun (WGS) entry which is preliminary data.</text>
</comment>
<comment type="catalytic activity">
    <reaction evidence="1">
        <text>[protein]-peptidylproline (omega=180) = [protein]-peptidylproline (omega=0)</text>
        <dbReference type="Rhea" id="RHEA:16237"/>
        <dbReference type="Rhea" id="RHEA-COMP:10747"/>
        <dbReference type="Rhea" id="RHEA-COMP:10748"/>
        <dbReference type="ChEBI" id="CHEBI:83833"/>
        <dbReference type="ChEBI" id="CHEBI:83834"/>
        <dbReference type="EC" id="5.2.1.8"/>
    </reaction>
</comment>
<evidence type="ECO:0000256" key="6">
    <source>
        <dbReference type="ARBA" id="ARBA00023235"/>
    </source>
</evidence>
<evidence type="ECO:0000256" key="1">
    <source>
        <dbReference type="ARBA" id="ARBA00000971"/>
    </source>
</evidence>
<dbReference type="GO" id="GO:0016747">
    <property type="term" value="F:acyltransferase activity, transferring groups other than amino-acyl groups"/>
    <property type="evidence" value="ECO:0007669"/>
    <property type="project" value="InterPro"/>
</dbReference>
<keyword evidence="5" id="KW-0697">Rotamase</keyword>
<evidence type="ECO:0000256" key="3">
    <source>
        <dbReference type="ARBA" id="ARBA00013194"/>
    </source>
</evidence>
<dbReference type="Proteomes" id="UP000010310">
    <property type="component" value="Unassembled WGS sequence"/>
</dbReference>
<dbReference type="Gene3D" id="3.10.50.40">
    <property type="match status" value="1"/>
</dbReference>
<evidence type="ECO:0000256" key="2">
    <source>
        <dbReference type="ARBA" id="ARBA00007656"/>
    </source>
</evidence>
<feature type="transmembrane region" description="Helical" evidence="7">
    <location>
        <begin position="159"/>
        <end position="181"/>
    </location>
</feature>
<dbReference type="Gene3D" id="1.10.4030.10">
    <property type="entry name" value="Porin chaperone SurA, peptide-binding domain"/>
    <property type="match status" value="1"/>
</dbReference>
<reference evidence="9 10" key="1">
    <citation type="submission" date="2012-09" db="EMBL/GenBank/DDBJ databases">
        <authorList>
            <person name="Dupont C.L."/>
            <person name="Rusch D.B."/>
            <person name="Lombardo M.-J."/>
            <person name="Novotny M."/>
            <person name="Yee-Greenbaum J."/>
            <person name="Laskin R."/>
        </authorList>
    </citation>
    <scope>NUCLEOTIDE SEQUENCE [LARGE SCALE GENOMIC DNA]</scope>
    <source>
        <strain evidence="9">SAR86E</strain>
    </source>
</reference>
<dbReference type="GO" id="GO:0003755">
    <property type="term" value="F:peptidyl-prolyl cis-trans isomerase activity"/>
    <property type="evidence" value="ECO:0007669"/>
    <property type="project" value="UniProtKB-KW"/>
</dbReference>
<keyword evidence="7" id="KW-0812">Transmembrane</keyword>
<sequence>MEIKWKSYSALTKDELYALLNLRQQVFVVEQDCPFIDADFKDQDCDHLLAYQNNELVGYLRVAKPGKRYEGPEIGRVLTAEKIRREGAGKILTQEAIEFCASKYSNYEIGLSAQYRLLNFYQSFGFVPQGEVYLEDDIEHIKMTLTPTSNHKNFFQWRLGIHPLLILGGVISIGIIGSSFVKEIDVSQLNWVAKIDERAISKEKYEIYLESIAQSRKTGLIDSDPDNILERMIDEELLIQRGIDLGMIENDTEIRSTIIQKMIGSIIAETNDLRISRQDLEDFYSVNKDLFTPSPKLQLLKLSFKSNQTIAGNQARDLLIEGDLAAAKQLAENEVISLPNVLLPAMKIREYIGPSLTQIALSLEEGEVSELIELDGNFHLLVPLQKIISSAPEFNDVYQQVESEFIRSKGEELLDEYLEDLRNWYDVVKANDL</sequence>
<dbReference type="Pfam" id="PF13145">
    <property type="entry name" value="Rotamase_2"/>
    <property type="match status" value="1"/>
</dbReference>
<evidence type="ECO:0000313" key="9">
    <source>
        <dbReference type="EMBL" id="EKO36398.1"/>
    </source>
</evidence>
<name>K6H1H4_9GAMM</name>
<accession>K6H1H4</accession>
<gene>
    <name evidence="9" type="ORF">B273_1229</name>
</gene>
<comment type="similarity">
    <text evidence="2">Belongs to the PpiC/parvulin rotamase family.</text>
</comment>
<organism evidence="9 10">
    <name type="scientific">SAR86 cluster bacterium SAR86E</name>
    <dbReference type="NCBI Taxonomy" id="1208365"/>
    <lineage>
        <taxon>Bacteria</taxon>
        <taxon>Pseudomonadati</taxon>
        <taxon>Pseudomonadota</taxon>
        <taxon>Gammaproteobacteria</taxon>
        <taxon>SAR86 cluster</taxon>
    </lineage>
</organism>
<keyword evidence="9" id="KW-0808">Transferase</keyword>
<dbReference type="PROSITE" id="PS51186">
    <property type="entry name" value="GNAT"/>
    <property type="match status" value="1"/>
</dbReference>
<dbReference type="InterPro" id="IPR000297">
    <property type="entry name" value="PPIase_PpiC"/>
</dbReference>
<dbReference type="InterPro" id="IPR027304">
    <property type="entry name" value="Trigger_fact/SurA_dom_sf"/>
</dbReference>
<dbReference type="Pfam" id="PF13673">
    <property type="entry name" value="Acetyltransf_10"/>
    <property type="match status" value="1"/>
</dbReference>
<dbReference type="PANTHER" id="PTHR47245">
    <property type="entry name" value="PEPTIDYLPROLYL ISOMERASE"/>
    <property type="match status" value="1"/>
</dbReference>